<dbReference type="AlphaFoldDB" id="A0A419W927"/>
<organism evidence="1 2">
    <name type="scientific">Mangrovibacterium diazotrophicum</name>
    <dbReference type="NCBI Taxonomy" id="1261403"/>
    <lineage>
        <taxon>Bacteria</taxon>
        <taxon>Pseudomonadati</taxon>
        <taxon>Bacteroidota</taxon>
        <taxon>Bacteroidia</taxon>
        <taxon>Marinilabiliales</taxon>
        <taxon>Prolixibacteraceae</taxon>
        <taxon>Mangrovibacterium</taxon>
    </lineage>
</organism>
<reference evidence="1 2" key="1">
    <citation type="submission" date="2018-09" db="EMBL/GenBank/DDBJ databases">
        <title>Genomic Encyclopedia of Archaeal and Bacterial Type Strains, Phase II (KMG-II): from individual species to whole genera.</title>
        <authorList>
            <person name="Goeker M."/>
        </authorList>
    </citation>
    <scope>NUCLEOTIDE SEQUENCE [LARGE SCALE GENOMIC DNA]</scope>
    <source>
        <strain evidence="1 2">DSM 27148</strain>
    </source>
</reference>
<dbReference type="Proteomes" id="UP000283387">
    <property type="component" value="Unassembled WGS sequence"/>
</dbReference>
<gene>
    <name evidence="1" type="ORF">BC643_2309</name>
</gene>
<proteinExistence type="predicted"/>
<name>A0A419W927_9BACT</name>
<comment type="caution">
    <text evidence="1">The sequence shown here is derived from an EMBL/GenBank/DDBJ whole genome shotgun (WGS) entry which is preliminary data.</text>
</comment>
<evidence type="ECO:0000313" key="1">
    <source>
        <dbReference type="EMBL" id="RKD91940.1"/>
    </source>
</evidence>
<accession>A0A419W927</accession>
<dbReference type="EMBL" id="RAPN01000001">
    <property type="protein sequence ID" value="RKD91940.1"/>
    <property type="molecule type" value="Genomic_DNA"/>
</dbReference>
<evidence type="ECO:0000313" key="2">
    <source>
        <dbReference type="Proteomes" id="UP000283387"/>
    </source>
</evidence>
<keyword evidence="2" id="KW-1185">Reference proteome</keyword>
<sequence length="36" mass="4169">MNDRKNEELLTNHEQTNDEIAPMIVQTVQKTISSHC</sequence>
<protein>
    <submittedName>
        <fullName evidence="1">Uncharacterized protein</fullName>
    </submittedName>
</protein>